<dbReference type="EMBL" id="PDNA01000008">
    <property type="protein sequence ID" value="PGH27300.1"/>
    <property type="molecule type" value="Genomic_DNA"/>
</dbReference>
<sequence>MRSWKNLGLTCFHCVDPLGKSDIQQHALFDRWARNGVRPDEPDAKNILVVDQPNLKDVDSEIKALGEDISMYTRQKRATLLLNQLSSSEPSLSSVRGAPMKTPRG</sequence>
<dbReference type="OrthoDB" id="5424209at2759"/>
<comment type="caution">
    <text evidence="1">The sequence shown here is derived from an EMBL/GenBank/DDBJ whole genome shotgun (WGS) entry which is preliminary data.</text>
</comment>
<proteinExistence type="predicted"/>
<accession>A0A2B7Z1L8</accession>
<reference evidence="1 2" key="1">
    <citation type="submission" date="2017-10" db="EMBL/GenBank/DDBJ databases">
        <title>Comparative genomics in systemic dimorphic fungi from Ajellomycetaceae.</title>
        <authorList>
            <person name="Munoz J.F."/>
            <person name="Mcewen J.G."/>
            <person name="Clay O.K."/>
            <person name="Cuomo C.A."/>
        </authorList>
    </citation>
    <scope>NUCLEOTIDE SEQUENCE [LARGE SCALE GENOMIC DNA]</scope>
    <source>
        <strain evidence="1 2">UAMH7299</strain>
    </source>
</reference>
<dbReference type="Proteomes" id="UP000224634">
    <property type="component" value="Unassembled WGS sequence"/>
</dbReference>
<dbReference type="AlphaFoldDB" id="A0A2B7Z1L8"/>
<evidence type="ECO:0000313" key="2">
    <source>
        <dbReference type="Proteomes" id="UP000224634"/>
    </source>
</evidence>
<evidence type="ECO:0000313" key="1">
    <source>
        <dbReference type="EMBL" id="PGH27300.1"/>
    </source>
</evidence>
<protein>
    <submittedName>
        <fullName evidence="1">Uncharacterized protein</fullName>
    </submittedName>
</protein>
<gene>
    <name evidence="1" type="ORF">AJ80_01010</name>
</gene>
<keyword evidence="2" id="KW-1185">Reference proteome</keyword>
<organism evidence="1 2">
    <name type="scientific">Polytolypa hystricis (strain UAMH7299)</name>
    <dbReference type="NCBI Taxonomy" id="1447883"/>
    <lineage>
        <taxon>Eukaryota</taxon>
        <taxon>Fungi</taxon>
        <taxon>Dikarya</taxon>
        <taxon>Ascomycota</taxon>
        <taxon>Pezizomycotina</taxon>
        <taxon>Eurotiomycetes</taxon>
        <taxon>Eurotiomycetidae</taxon>
        <taxon>Onygenales</taxon>
        <taxon>Onygenales incertae sedis</taxon>
        <taxon>Polytolypa</taxon>
    </lineage>
</organism>
<name>A0A2B7Z1L8_POLH7</name>